<keyword evidence="4" id="KW-0010">Activator</keyword>
<dbReference type="InterPro" id="IPR048897">
    <property type="entry name" value="Nol11_C"/>
</dbReference>
<evidence type="ECO:0000256" key="6">
    <source>
        <dbReference type="ARBA" id="ARBA00023242"/>
    </source>
</evidence>
<dbReference type="STRING" id="43041.A0A182JP54"/>
<accession>A0A182JP54</accession>
<evidence type="ECO:0000259" key="7">
    <source>
        <dbReference type="Pfam" id="PF08168"/>
    </source>
</evidence>
<reference evidence="9" key="2">
    <citation type="submission" date="2020-05" db="UniProtKB">
        <authorList>
            <consortium name="EnsemblMetazoa"/>
        </authorList>
    </citation>
    <scope>IDENTIFICATION</scope>
    <source>
        <strain evidence="9">ACHKN1017</strain>
    </source>
</reference>
<protein>
    <recommendedName>
        <fullName evidence="11">Nucleolar protein 11</fullName>
    </recommendedName>
</protein>
<evidence type="ECO:0000313" key="10">
    <source>
        <dbReference type="Proteomes" id="UP000075881"/>
    </source>
</evidence>
<evidence type="ECO:0000256" key="2">
    <source>
        <dbReference type="ARBA" id="ARBA00022552"/>
    </source>
</evidence>
<name>A0A182JP54_9DIPT</name>
<feature type="domain" description="Nucleolar protein 11 N-terminal" evidence="7">
    <location>
        <begin position="1"/>
        <end position="343"/>
    </location>
</feature>
<dbReference type="Pfam" id="PF20998">
    <property type="entry name" value="Nol11_C"/>
    <property type="match status" value="1"/>
</dbReference>
<dbReference type="InterPro" id="IPR042859">
    <property type="entry name" value="NOL11"/>
</dbReference>
<keyword evidence="3" id="KW-0805">Transcription regulation</keyword>
<dbReference type="GO" id="GO:0003723">
    <property type="term" value="F:RNA binding"/>
    <property type="evidence" value="ECO:0007669"/>
    <property type="project" value="TreeGrafter"/>
</dbReference>
<proteinExistence type="predicted"/>
<evidence type="ECO:0000256" key="5">
    <source>
        <dbReference type="ARBA" id="ARBA00023163"/>
    </source>
</evidence>
<dbReference type="GO" id="GO:0005730">
    <property type="term" value="C:nucleolus"/>
    <property type="evidence" value="ECO:0007669"/>
    <property type="project" value="UniProtKB-SubCell"/>
</dbReference>
<evidence type="ECO:0000256" key="3">
    <source>
        <dbReference type="ARBA" id="ARBA00023015"/>
    </source>
</evidence>
<dbReference type="InterPro" id="IPR012584">
    <property type="entry name" value="NOL11_N"/>
</dbReference>
<sequence>MAKLLAYYNLCPINNIDDFLGLSRDVDPGCVINTLGRNIILVVKLSNQRQIRSWTVIDRLSSKVVYDFRSERYVGIFGGRYMRCWKRDQNDMNSVKKVKLYRTVHDLFCLESGQTLLLYTDGSCESLESALETRNQNRSHVDTAESTSICVDSKTHTIRDVQILTLDNGTPLLTYFARKEEDGSLELNYALLNPADLKVHKTIQKIALHRIGDDLKLASACVVDGSDGPSLLSIWSDSRIFNLQLSIGQSPKREEGVGNFIEMVQHMNVKQPLSMASIGKDYVAFYANNKNQDGAMLVLFNVQFKVFQAKQYFKVYFLSSRIWVVESNILLAFGQMLAVVPFKISKEQLSDMIGSQRMFDLSHTIDDESINEECELIDAYAFDEMRSQLPRQTSVQNEIETSNGTAEQPLEPMPKRLYSEAEFEEALRASYQESLPVDVIESSLLPKDMVQIKLFNNADASLGPLILSEKFEIMLEELERCGYSELEICDRLIPWLMQANLPEDLAKCLKRYSVISERTIIKALKYALSLPVPEKEVETELYAKTTPSAKKVKMLKNEDPELPNQNIMVEAQANHPSKHDLLNIVLSCSFNRNPLIAYARKELDFQTVTELLKHLEYLLVDPMATLSETLHSGDTFDSDEQTVQWIMVLLDSHYQQFILSTESGIREQLQCMLNIVERHIGLLGEVQALSPSLRRMLEKKSHKSGRDANQWYSVETITLY</sequence>
<comment type="subcellular location">
    <subcellularLocation>
        <location evidence="1">Nucleus</location>
        <location evidence="1">Nucleolus</location>
    </subcellularLocation>
</comment>
<dbReference type="Pfam" id="PF08168">
    <property type="entry name" value="NOL11_N"/>
    <property type="match status" value="1"/>
</dbReference>
<evidence type="ECO:0000259" key="8">
    <source>
        <dbReference type="Pfam" id="PF20998"/>
    </source>
</evidence>
<evidence type="ECO:0000256" key="1">
    <source>
        <dbReference type="ARBA" id="ARBA00004604"/>
    </source>
</evidence>
<keyword evidence="10" id="KW-1185">Reference proteome</keyword>
<organism evidence="9 10">
    <name type="scientific">Anopheles christyi</name>
    <dbReference type="NCBI Taxonomy" id="43041"/>
    <lineage>
        <taxon>Eukaryota</taxon>
        <taxon>Metazoa</taxon>
        <taxon>Ecdysozoa</taxon>
        <taxon>Arthropoda</taxon>
        <taxon>Hexapoda</taxon>
        <taxon>Insecta</taxon>
        <taxon>Pterygota</taxon>
        <taxon>Neoptera</taxon>
        <taxon>Endopterygota</taxon>
        <taxon>Diptera</taxon>
        <taxon>Nematocera</taxon>
        <taxon>Culicoidea</taxon>
        <taxon>Culicidae</taxon>
        <taxon>Anophelinae</taxon>
        <taxon>Anopheles</taxon>
    </lineage>
</organism>
<dbReference type="GO" id="GO:0030490">
    <property type="term" value="P:maturation of SSU-rRNA"/>
    <property type="evidence" value="ECO:0007669"/>
    <property type="project" value="InterPro"/>
</dbReference>
<keyword evidence="5" id="KW-0804">Transcription</keyword>
<feature type="domain" description="Nucleolar protein 11 C-terminal" evidence="8">
    <location>
        <begin position="474"/>
        <end position="720"/>
    </location>
</feature>
<dbReference type="AlphaFoldDB" id="A0A182JP54"/>
<dbReference type="Proteomes" id="UP000075881">
    <property type="component" value="Unassembled WGS sequence"/>
</dbReference>
<keyword evidence="6" id="KW-0539">Nucleus</keyword>
<reference evidence="10" key="1">
    <citation type="submission" date="2013-03" db="EMBL/GenBank/DDBJ databases">
        <title>The Genome Sequence of Anopheles christyi ACHKN1017.</title>
        <authorList>
            <consortium name="The Broad Institute Genomics Platform"/>
            <person name="Neafsey D.E."/>
            <person name="Besansky N."/>
            <person name="Walker B."/>
            <person name="Young S.K."/>
            <person name="Zeng Q."/>
            <person name="Gargeya S."/>
            <person name="Fitzgerald M."/>
            <person name="Haas B."/>
            <person name="Abouelleil A."/>
            <person name="Allen A.W."/>
            <person name="Alvarado L."/>
            <person name="Arachchi H.M."/>
            <person name="Berlin A.M."/>
            <person name="Chapman S.B."/>
            <person name="Gainer-Dewar J."/>
            <person name="Goldberg J."/>
            <person name="Griggs A."/>
            <person name="Gujja S."/>
            <person name="Hansen M."/>
            <person name="Howarth C."/>
            <person name="Imamovic A."/>
            <person name="Ireland A."/>
            <person name="Larimer J."/>
            <person name="McCowan C."/>
            <person name="Murphy C."/>
            <person name="Pearson M."/>
            <person name="Poon T.W."/>
            <person name="Priest M."/>
            <person name="Roberts A."/>
            <person name="Saif S."/>
            <person name="Shea T."/>
            <person name="Sisk P."/>
            <person name="Sykes S."/>
            <person name="Wortman J."/>
            <person name="Nusbaum C."/>
            <person name="Birren B."/>
        </authorList>
    </citation>
    <scope>NUCLEOTIDE SEQUENCE [LARGE SCALE GENOMIC DNA]</scope>
    <source>
        <strain evidence="10">ACHKN1017</strain>
    </source>
</reference>
<evidence type="ECO:0000313" key="9">
    <source>
        <dbReference type="EnsemblMetazoa" id="ACHR000288-PA"/>
    </source>
</evidence>
<evidence type="ECO:0008006" key="11">
    <source>
        <dbReference type="Google" id="ProtNLM"/>
    </source>
</evidence>
<dbReference type="PANTHER" id="PTHR15633">
    <property type="entry name" value="NUCLEOLAR PROTEIN 11"/>
    <property type="match status" value="1"/>
</dbReference>
<dbReference type="VEuPathDB" id="VectorBase:ACHR000288"/>
<keyword evidence="2" id="KW-0698">rRNA processing</keyword>
<dbReference type="EnsemblMetazoa" id="ACHR000288-RA">
    <property type="protein sequence ID" value="ACHR000288-PA"/>
    <property type="gene ID" value="ACHR000288"/>
</dbReference>
<dbReference type="PANTHER" id="PTHR15633:SF2">
    <property type="entry name" value="NUCLEOLAR PROTEIN 11"/>
    <property type="match status" value="1"/>
</dbReference>
<evidence type="ECO:0000256" key="4">
    <source>
        <dbReference type="ARBA" id="ARBA00023159"/>
    </source>
</evidence>